<proteinExistence type="predicted"/>
<dbReference type="EMBL" id="CP092886">
    <property type="protein sequence ID" value="UYV84753.1"/>
    <property type="molecule type" value="Genomic_DNA"/>
</dbReference>
<gene>
    <name evidence="1" type="ORF">LAZ67_X003338</name>
</gene>
<dbReference type="Proteomes" id="UP001235939">
    <property type="component" value="Chromosome X"/>
</dbReference>
<sequence length="231" mass="26758">MARYCYVLNILIERFNKTLYDILSIYINVKNKSWDEVSPFVKYAFWVNYGRQTEDRREDLEAMGAVIYIFRDGLRIPHHRVKVKTSLQDDDFHIDDIRQQSLSSRRNKKDTKVLGTMFQDFDGILGRSTSDNCKLSVTVPIGKELCNKFEFPNLPHDNIHNFFQQNLAGVNFFKYPELKLFAIGRDCEEIAISAVMRVTAVSAMGLLFAKFGHVSKAKTFQALSVQLHFLN</sequence>
<evidence type="ECO:0000313" key="2">
    <source>
        <dbReference type="Proteomes" id="UP001235939"/>
    </source>
</evidence>
<accession>A0ABY6LUC7</accession>
<keyword evidence="2" id="KW-1185">Reference proteome</keyword>
<reference evidence="1 2" key="1">
    <citation type="submission" date="2022-03" db="EMBL/GenBank/DDBJ databases">
        <title>A chromosomal length assembly of Cordylochernes scorpioides.</title>
        <authorList>
            <person name="Zeh D."/>
            <person name="Zeh J."/>
        </authorList>
    </citation>
    <scope>NUCLEOTIDE SEQUENCE [LARGE SCALE GENOMIC DNA]</scope>
    <source>
        <strain evidence="1">IN4F17</strain>
        <tissue evidence="1">Whole Body</tissue>
    </source>
</reference>
<name>A0ABY6LUC7_9ARAC</name>
<organism evidence="1 2">
    <name type="scientific">Cordylochernes scorpioides</name>
    <dbReference type="NCBI Taxonomy" id="51811"/>
    <lineage>
        <taxon>Eukaryota</taxon>
        <taxon>Metazoa</taxon>
        <taxon>Ecdysozoa</taxon>
        <taxon>Arthropoda</taxon>
        <taxon>Chelicerata</taxon>
        <taxon>Arachnida</taxon>
        <taxon>Pseudoscorpiones</taxon>
        <taxon>Cheliferoidea</taxon>
        <taxon>Chernetidae</taxon>
        <taxon>Cordylochernes</taxon>
    </lineage>
</organism>
<evidence type="ECO:0000313" key="1">
    <source>
        <dbReference type="EMBL" id="UYV84753.1"/>
    </source>
</evidence>
<protein>
    <submittedName>
        <fullName evidence="1">Uncharacterized protein</fullName>
    </submittedName>
</protein>